<dbReference type="PROSITE" id="PS01124">
    <property type="entry name" value="HTH_ARAC_FAMILY_2"/>
    <property type="match status" value="1"/>
</dbReference>
<organism evidence="5 6">
    <name type="scientific">Acaryochloris marina (strain MBIC 11017)</name>
    <dbReference type="NCBI Taxonomy" id="329726"/>
    <lineage>
        <taxon>Bacteria</taxon>
        <taxon>Bacillati</taxon>
        <taxon>Cyanobacteriota</taxon>
        <taxon>Cyanophyceae</taxon>
        <taxon>Acaryochloridales</taxon>
        <taxon>Acaryochloridaceae</taxon>
        <taxon>Acaryochloris</taxon>
    </lineage>
</organism>
<protein>
    <submittedName>
        <fullName evidence="5">Transcriptional regulator, AraC family</fullName>
    </submittedName>
</protein>
<keyword evidence="5" id="KW-0614">Plasmid</keyword>
<dbReference type="Gene3D" id="1.10.10.60">
    <property type="entry name" value="Homeodomain-like"/>
    <property type="match status" value="2"/>
</dbReference>
<dbReference type="InterPro" id="IPR053142">
    <property type="entry name" value="PchR_regulatory_protein"/>
</dbReference>
<dbReference type="HOGENOM" id="CLU_052345_4_1_3"/>
<name>A8ZKG7_ACAM1</name>
<dbReference type="AlphaFoldDB" id="A8ZKG7"/>
<reference evidence="5 6" key="1">
    <citation type="journal article" date="2008" name="Proc. Natl. Acad. Sci. U.S.A.">
        <title>Niche adaptation and genome expansion in the chlorophyll d-producing cyanobacterium Acaryochloris marina.</title>
        <authorList>
            <person name="Swingley W.D."/>
            <person name="Chen M."/>
            <person name="Cheung P.C."/>
            <person name="Conrad A.L."/>
            <person name="Dejesa L.C."/>
            <person name="Hao J."/>
            <person name="Honchak B.M."/>
            <person name="Karbach L.E."/>
            <person name="Kurdoglu A."/>
            <person name="Lahiri S."/>
            <person name="Mastrian S.D."/>
            <person name="Miyashita H."/>
            <person name="Page L."/>
            <person name="Ramakrishna P."/>
            <person name="Satoh S."/>
            <person name="Sattley W.M."/>
            <person name="Shimada Y."/>
            <person name="Taylor H.L."/>
            <person name="Tomo T."/>
            <person name="Tsuchiya T."/>
            <person name="Wang Z.T."/>
            <person name="Raymond J."/>
            <person name="Mimuro M."/>
            <person name="Blankenship R.E."/>
            <person name="Touchman J.W."/>
        </authorList>
    </citation>
    <scope>NUCLEOTIDE SEQUENCE [LARGE SCALE GENOMIC DNA]</scope>
    <source>
        <strain evidence="6">MBIC 11017</strain>
        <plasmid evidence="6">Plasmid pREB1</plasmid>
    </source>
</reference>
<geneLocation type="plasmid" evidence="5 6">
    <name>pREB1</name>
</geneLocation>
<evidence type="ECO:0000256" key="1">
    <source>
        <dbReference type="ARBA" id="ARBA00023015"/>
    </source>
</evidence>
<evidence type="ECO:0000313" key="6">
    <source>
        <dbReference type="Proteomes" id="UP000000268"/>
    </source>
</evidence>
<dbReference type="InterPro" id="IPR018062">
    <property type="entry name" value="HTH_AraC-typ_CS"/>
</dbReference>
<dbReference type="InterPro" id="IPR020449">
    <property type="entry name" value="Tscrpt_reg_AraC-type_HTH"/>
</dbReference>
<dbReference type="SUPFAM" id="SSF46689">
    <property type="entry name" value="Homeodomain-like"/>
    <property type="match status" value="2"/>
</dbReference>
<gene>
    <name evidence="5" type="ordered locus">AM1_A0160</name>
</gene>
<accession>A8ZKG7</accession>
<dbReference type="PRINTS" id="PR00032">
    <property type="entry name" value="HTHARAC"/>
</dbReference>
<feature type="domain" description="HTH araC/xylS-type" evidence="4">
    <location>
        <begin position="234"/>
        <end position="331"/>
    </location>
</feature>
<dbReference type="KEGG" id="amr:AM1_A0160"/>
<dbReference type="SMART" id="SM00342">
    <property type="entry name" value="HTH_ARAC"/>
    <property type="match status" value="1"/>
</dbReference>
<keyword evidence="3" id="KW-0804">Transcription</keyword>
<dbReference type="Proteomes" id="UP000000268">
    <property type="component" value="Plasmid pREB1"/>
</dbReference>
<dbReference type="InterPro" id="IPR018060">
    <property type="entry name" value="HTH_AraC"/>
</dbReference>
<dbReference type="InterPro" id="IPR009057">
    <property type="entry name" value="Homeodomain-like_sf"/>
</dbReference>
<evidence type="ECO:0000256" key="3">
    <source>
        <dbReference type="ARBA" id="ARBA00023163"/>
    </source>
</evidence>
<proteinExistence type="predicted"/>
<keyword evidence="2" id="KW-0238">DNA-binding</keyword>
<evidence type="ECO:0000313" key="5">
    <source>
        <dbReference type="EMBL" id="ABW31667.1"/>
    </source>
</evidence>
<dbReference type="EMBL" id="CP000838">
    <property type="protein sequence ID" value="ABW31667.1"/>
    <property type="molecule type" value="Genomic_DNA"/>
</dbReference>
<keyword evidence="6" id="KW-1185">Reference proteome</keyword>
<evidence type="ECO:0000256" key="2">
    <source>
        <dbReference type="ARBA" id="ARBA00023125"/>
    </source>
</evidence>
<dbReference type="GO" id="GO:0003700">
    <property type="term" value="F:DNA-binding transcription factor activity"/>
    <property type="evidence" value="ECO:0007669"/>
    <property type="project" value="InterPro"/>
</dbReference>
<dbReference type="PANTHER" id="PTHR47893:SF1">
    <property type="entry name" value="REGULATORY PROTEIN PCHR"/>
    <property type="match status" value="1"/>
</dbReference>
<sequence length="331" mass="37818">MEIMTRTAYNQQWLNTLDSHGSIVFHSDFDVMASCSHRFSKDQVWGIQFSPIFCLEASDSYYHRDLCVRNTHDAQPQLVAKFYLSGEHHVHSPNIPNIPTEYCERAGYSYLFSLPEIEEKEIYLANQRLHLLRIYVDPCWLQKLGASVLPLHLQMLLNADPPYRFHQCLGKMTPTMHAILQQILNCPYKQGMRRLYLESKAQELLVLQLEQWLALEQGNSASTPLKAADLDYVHLAADILDRELSHPPSIAVLARRVGLNEYKLKVGFRQVFGQTVFGYVKVQRLERAKQLLLIGGSTVTQAAASVGYVSQGHFAAAFRQQFGVNPRTLRQ</sequence>
<dbReference type="PROSITE" id="PS00041">
    <property type="entry name" value="HTH_ARAC_FAMILY_1"/>
    <property type="match status" value="1"/>
</dbReference>
<dbReference type="Pfam" id="PF12833">
    <property type="entry name" value="HTH_18"/>
    <property type="match status" value="1"/>
</dbReference>
<evidence type="ECO:0000259" key="4">
    <source>
        <dbReference type="PROSITE" id="PS01124"/>
    </source>
</evidence>
<keyword evidence="1" id="KW-0805">Transcription regulation</keyword>
<dbReference type="GO" id="GO:0043565">
    <property type="term" value="F:sequence-specific DNA binding"/>
    <property type="evidence" value="ECO:0007669"/>
    <property type="project" value="InterPro"/>
</dbReference>
<dbReference type="PANTHER" id="PTHR47893">
    <property type="entry name" value="REGULATORY PROTEIN PCHR"/>
    <property type="match status" value="1"/>
</dbReference>